<proteinExistence type="predicted"/>
<dbReference type="InterPro" id="IPR041546">
    <property type="entry name" value="ClpA/ClpB_AAA_lid"/>
</dbReference>
<dbReference type="GO" id="GO:0034605">
    <property type="term" value="P:cellular response to heat"/>
    <property type="evidence" value="ECO:0007669"/>
    <property type="project" value="TreeGrafter"/>
</dbReference>
<dbReference type="PROSITE" id="PS00870">
    <property type="entry name" value="CLPAB_1"/>
    <property type="match status" value="1"/>
</dbReference>
<evidence type="ECO:0000256" key="4">
    <source>
        <dbReference type="ARBA" id="ARBA00023186"/>
    </source>
</evidence>
<dbReference type="InterPro" id="IPR027417">
    <property type="entry name" value="P-loop_NTPase"/>
</dbReference>
<sequence length="856" mass="95709">MAINRPPPMNANHILDNLSSHLKNSIANAISLATSLTHKHVQPLHLLFALSKEKGSLAAEILSTLHCNVDMLEKTVIEMPRIPDEKNIAQTQGQPVTTLLPDLDERARTALEKAMLLAYEHGHKYIGTEHLLYGLMQISDPLISATLKQDNISKKKVMKHIDGIISTTSRFPDMEDVMDVIDELESQHPDGHSHQASVPRGQNKKKIRRQQTALEVFAVELTDLQIQKNIDPVIGREMEIERLMHILCRRTKNNPVLIGEPGVGKTAIVEGFAKRVVEKKVPDALKHKKIYSVDMALLISGTVYRGEFEARLKQLIDEVAAMPDCIVFIDELHNIIGAGANQGSLDAANMLKPALARGQLRCIGATTMDEYHKYIASDPALERRFQPIFVKEPSADQTIHILKGLKKQYEQYHNVTIDADALEHAVHLSGTYVHTNFFPDKALDLLDEAASSVRVRTPVSKAQTHVAELTQKLRTMQGEKEAAIMDEAFDKAMQIKKQEEQMAKKIAAFQKKAHLEKKSIRARVTKRDIARVLARTLLIDEKELLLNSWQRLDAVGLHLRKNIFGQDAVIAKIVNALKSRQLRAREHGPYLSMLLVGPSGVGKTSLAKELAHALYRDRDALIQFDMSEFSEGHSVSKLLGSPAGYVGHKERNRFTEQLKKNPHSIILFDEIDKAHPDVTRLLLQMLEQGTLTDSAGKRISFAHSIIILTSNAGAELYSSAGIGFGEKTTAALCADRNTALTQLLKEQLDSSLLGRLDEICMYEPLDDAAMIRLMKQKMKRISDDLEKTNNVRILFNPTILAKLAQKAYNKDTGARHAEHVIEDIVHSLVLEFLQKRPLSKKTTVTLQESNGSYEIV</sequence>
<dbReference type="Pfam" id="PF02861">
    <property type="entry name" value="Clp_N"/>
    <property type="match status" value="1"/>
</dbReference>
<dbReference type="GO" id="GO:0016887">
    <property type="term" value="F:ATP hydrolysis activity"/>
    <property type="evidence" value="ECO:0007669"/>
    <property type="project" value="InterPro"/>
</dbReference>
<dbReference type="InterPro" id="IPR001270">
    <property type="entry name" value="ClpA/B"/>
</dbReference>
<dbReference type="SMART" id="SM01086">
    <property type="entry name" value="ClpB_D2-small"/>
    <property type="match status" value="1"/>
</dbReference>
<dbReference type="SUPFAM" id="SSF81923">
    <property type="entry name" value="Double Clp-N motif"/>
    <property type="match status" value="2"/>
</dbReference>
<evidence type="ECO:0000259" key="7">
    <source>
        <dbReference type="PROSITE" id="PS51903"/>
    </source>
</evidence>
<evidence type="ECO:0000313" key="8">
    <source>
        <dbReference type="EMBL" id="PIR74449.1"/>
    </source>
</evidence>
<dbReference type="PANTHER" id="PTHR11638">
    <property type="entry name" value="ATP-DEPENDENT CLP PROTEASE"/>
    <property type="match status" value="1"/>
</dbReference>
<dbReference type="CDD" id="cd00009">
    <property type="entry name" value="AAA"/>
    <property type="match status" value="1"/>
</dbReference>
<evidence type="ECO:0000256" key="3">
    <source>
        <dbReference type="ARBA" id="ARBA00022840"/>
    </source>
</evidence>
<dbReference type="AlphaFoldDB" id="A0A2H0TQN2"/>
<dbReference type="InterPro" id="IPR050130">
    <property type="entry name" value="ClpA_ClpB"/>
</dbReference>
<dbReference type="Pfam" id="PF17871">
    <property type="entry name" value="AAA_lid_9"/>
    <property type="match status" value="1"/>
</dbReference>
<dbReference type="PROSITE" id="PS51903">
    <property type="entry name" value="CLP_R"/>
    <property type="match status" value="1"/>
</dbReference>
<dbReference type="FunFam" id="3.40.50.300:FF:000010">
    <property type="entry name" value="Chaperone clpB 1, putative"/>
    <property type="match status" value="1"/>
</dbReference>
<dbReference type="EMBL" id="PFCB01000021">
    <property type="protein sequence ID" value="PIR74449.1"/>
    <property type="molecule type" value="Genomic_DNA"/>
</dbReference>
<dbReference type="Proteomes" id="UP000230154">
    <property type="component" value="Unassembled WGS sequence"/>
</dbReference>
<keyword evidence="3" id="KW-0067">ATP-binding</keyword>
<dbReference type="PRINTS" id="PR00300">
    <property type="entry name" value="CLPPROTEASEA"/>
</dbReference>
<organism evidence="8 9">
    <name type="scientific">Candidatus Magasanikbacteria bacterium CG10_big_fil_rev_8_21_14_0_10_47_10</name>
    <dbReference type="NCBI Taxonomy" id="1974652"/>
    <lineage>
        <taxon>Bacteria</taxon>
        <taxon>Candidatus Magasanikiibacteriota</taxon>
    </lineage>
</organism>
<dbReference type="GO" id="GO:0005737">
    <property type="term" value="C:cytoplasm"/>
    <property type="evidence" value="ECO:0007669"/>
    <property type="project" value="TreeGrafter"/>
</dbReference>
<keyword evidence="1 5" id="KW-0677">Repeat</keyword>
<dbReference type="Gene3D" id="4.10.860.10">
    <property type="entry name" value="UVR domain"/>
    <property type="match status" value="1"/>
</dbReference>
<dbReference type="InterPro" id="IPR003959">
    <property type="entry name" value="ATPase_AAA_core"/>
</dbReference>
<dbReference type="Gene3D" id="1.10.8.60">
    <property type="match status" value="2"/>
</dbReference>
<dbReference type="InterPro" id="IPR018368">
    <property type="entry name" value="ClpA/B_CS1"/>
</dbReference>
<dbReference type="Pfam" id="PF00004">
    <property type="entry name" value="AAA"/>
    <property type="match status" value="1"/>
</dbReference>
<dbReference type="Pfam" id="PF10431">
    <property type="entry name" value="ClpB_D2-small"/>
    <property type="match status" value="1"/>
</dbReference>
<gene>
    <name evidence="8" type="ORF">COU35_02610</name>
</gene>
<feature type="domain" description="Clp R" evidence="7">
    <location>
        <begin position="15"/>
        <end position="167"/>
    </location>
</feature>
<evidence type="ECO:0000256" key="2">
    <source>
        <dbReference type="ARBA" id="ARBA00022741"/>
    </source>
</evidence>
<dbReference type="InterPro" id="IPR036628">
    <property type="entry name" value="Clp_N_dom_sf"/>
</dbReference>
<keyword evidence="2" id="KW-0547">Nucleotide-binding</keyword>
<dbReference type="GO" id="GO:0005524">
    <property type="term" value="F:ATP binding"/>
    <property type="evidence" value="ECO:0007669"/>
    <property type="project" value="UniProtKB-KW"/>
</dbReference>
<reference evidence="9" key="1">
    <citation type="submission" date="2017-09" db="EMBL/GenBank/DDBJ databases">
        <title>Depth-based differentiation of microbial function through sediment-hosted aquifers and enrichment of novel symbionts in the deep terrestrial subsurface.</title>
        <authorList>
            <person name="Probst A.J."/>
            <person name="Ladd B."/>
            <person name="Jarett J.K."/>
            <person name="Geller-Mcgrath D.E."/>
            <person name="Sieber C.M.K."/>
            <person name="Emerson J.B."/>
            <person name="Anantharaman K."/>
            <person name="Thomas B.C."/>
            <person name="Malmstrom R."/>
            <person name="Stieglmeier M."/>
            <person name="Klingl A."/>
            <person name="Woyke T."/>
            <person name="Ryan C.M."/>
            <person name="Banfield J.F."/>
        </authorList>
    </citation>
    <scope>NUCLEOTIDE SEQUENCE [LARGE SCALE GENOMIC DNA]</scope>
</reference>
<dbReference type="Gene3D" id="1.10.1780.10">
    <property type="entry name" value="Clp, N-terminal domain"/>
    <property type="match status" value="1"/>
</dbReference>
<protein>
    <recommendedName>
        <fullName evidence="7">Clp R domain-containing protein</fullName>
    </recommendedName>
</protein>
<evidence type="ECO:0000313" key="9">
    <source>
        <dbReference type="Proteomes" id="UP000230154"/>
    </source>
</evidence>
<evidence type="ECO:0000256" key="1">
    <source>
        <dbReference type="ARBA" id="ARBA00022737"/>
    </source>
</evidence>
<dbReference type="Gene3D" id="3.40.50.300">
    <property type="entry name" value="P-loop containing nucleotide triphosphate hydrolases"/>
    <property type="match status" value="2"/>
</dbReference>
<dbReference type="SMART" id="SM00382">
    <property type="entry name" value="AAA"/>
    <property type="match status" value="2"/>
</dbReference>
<dbReference type="SUPFAM" id="SSF52540">
    <property type="entry name" value="P-loop containing nucleoside triphosphate hydrolases"/>
    <property type="match status" value="2"/>
</dbReference>
<keyword evidence="6" id="KW-0175">Coiled coil</keyword>
<accession>A0A2H0TQN2</accession>
<evidence type="ECO:0000256" key="6">
    <source>
        <dbReference type="SAM" id="Coils"/>
    </source>
</evidence>
<dbReference type="Pfam" id="PF07724">
    <property type="entry name" value="AAA_2"/>
    <property type="match status" value="1"/>
</dbReference>
<dbReference type="InterPro" id="IPR003593">
    <property type="entry name" value="AAA+_ATPase"/>
</dbReference>
<dbReference type="PANTHER" id="PTHR11638:SF111">
    <property type="entry name" value="ATP-DEPENDENT CLP PROTEASE ATP-BINDING SUBUNIT CLPA"/>
    <property type="match status" value="1"/>
</dbReference>
<evidence type="ECO:0000256" key="5">
    <source>
        <dbReference type="PROSITE-ProRule" id="PRU01251"/>
    </source>
</evidence>
<feature type="coiled-coil region" evidence="6">
    <location>
        <begin position="459"/>
        <end position="486"/>
    </location>
</feature>
<dbReference type="InterPro" id="IPR004176">
    <property type="entry name" value="Clp_R_N"/>
</dbReference>
<name>A0A2H0TQN2_9BACT</name>
<comment type="caution">
    <text evidence="8">The sequence shown here is derived from an EMBL/GenBank/DDBJ whole genome shotgun (WGS) entry which is preliminary data.</text>
</comment>
<dbReference type="InterPro" id="IPR019489">
    <property type="entry name" value="Clp_ATPase_C"/>
</dbReference>
<keyword evidence="4" id="KW-0143">Chaperone</keyword>
<dbReference type="CDD" id="cd19499">
    <property type="entry name" value="RecA-like_ClpB_Hsp104-like"/>
    <property type="match status" value="1"/>
</dbReference>